<keyword evidence="3" id="KW-1185">Reference proteome</keyword>
<evidence type="ECO:0008006" key="4">
    <source>
        <dbReference type="Google" id="ProtNLM"/>
    </source>
</evidence>
<sequence>MNEQYRRHGLPRPTPERSPAEVVELQLESLERNDNPYLGSGIETTYAFASAKRRRASGSLERFTRAARSDVYRPLLDYDRAATTPVEVSGDTARQEVVVVTPDGEEVRYEFRLSRQRGGEHDGCWLTDDIVPME</sequence>
<proteinExistence type="predicted"/>
<name>A0A0W1R8F9_9EURY</name>
<feature type="region of interest" description="Disordered" evidence="1">
    <location>
        <begin position="1"/>
        <end position="20"/>
    </location>
</feature>
<reference evidence="2 3" key="1">
    <citation type="submission" date="2015-12" db="EMBL/GenBank/DDBJ databases">
        <title>Haloprofundus marisrubri gen. nov., sp. nov., an extremely halophilic archaeon isolated from the Discovery deep brine-seawater interface in the Red Sea.</title>
        <authorList>
            <person name="Zhang G."/>
            <person name="Stingl U."/>
            <person name="Rashid M."/>
        </authorList>
    </citation>
    <scope>NUCLEOTIDE SEQUENCE [LARGE SCALE GENOMIC DNA]</scope>
    <source>
        <strain evidence="2 3">SB9</strain>
    </source>
</reference>
<evidence type="ECO:0000256" key="1">
    <source>
        <dbReference type="SAM" id="MobiDB-lite"/>
    </source>
</evidence>
<gene>
    <name evidence="2" type="ORF">AUR64_16925</name>
</gene>
<dbReference type="PANTHER" id="PTHR35716">
    <property type="entry name" value="OS05G0574700 PROTEIN-RELATED"/>
    <property type="match status" value="1"/>
</dbReference>
<evidence type="ECO:0000313" key="3">
    <source>
        <dbReference type="Proteomes" id="UP000054387"/>
    </source>
</evidence>
<dbReference type="AlphaFoldDB" id="A0A0W1R8F9"/>
<dbReference type="EMBL" id="LOPU01000029">
    <property type="protein sequence ID" value="KTG09458.1"/>
    <property type="molecule type" value="Genomic_DNA"/>
</dbReference>
<protein>
    <recommendedName>
        <fullName evidence="4">DUF4864 domain-containing protein</fullName>
    </recommendedName>
</protein>
<dbReference type="Proteomes" id="UP000054387">
    <property type="component" value="Unassembled WGS sequence"/>
</dbReference>
<dbReference type="Pfam" id="PF16156">
    <property type="entry name" value="DUF4864"/>
    <property type="match status" value="1"/>
</dbReference>
<evidence type="ECO:0000313" key="2">
    <source>
        <dbReference type="EMBL" id="KTG09458.1"/>
    </source>
</evidence>
<dbReference type="OrthoDB" id="242411at2157"/>
<dbReference type="RefSeq" id="WP_058582610.1">
    <property type="nucleotide sequence ID" value="NZ_LOPU01000029.1"/>
</dbReference>
<accession>A0A0W1R8F9</accession>
<comment type="caution">
    <text evidence="2">The sequence shown here is derived from an EMBL/GenBank/DDBJ whole genome shotgun (WGS) entry which is preliminary data.</text>
</comment>
<dbReference type="STRING" id="1514971.AUR64_16925"/>
<organism evidence="2 3">
    <name type="scientific">Haloprofundus marisrubri</name>
    <dbReference type="NCBI Taxonomy" id="1514971"/>
    <lineage>
        <taxon>Archaea</taxon>
        <taxon>Methanobacteriati</taxon>
        <taxon>Methanobacteriota</taxon>
        <taxon>Stenosarchaea group</taxon>
        <taxon>Halobacteria</taxon>
        <taxon>Halobacteriales</taxon>
        <taxon>Haloferacaceae</taxon>
        <taxon>Haloprofundus</taxon>
    </lineage>
</organism>
<dbReference type="InterPro" id="IPR032347">
    <property type="entry name" value="DUF4864"/>
</dbReference>